<sequence>MEQISTNLHEEQYAIYSEGGCNVFVLMGKCSTMKANNFVVDQSRSYETYCQCEDIALSLLSNCSLLLNPHIRSRFIWAPKLPSVSCLEPVWLSTFCSSLDLASNYILN</sequence>
<protein>
    <submittedName>
        <fullName evidence="1">Putative ovule protein</fullName>
    </submittedName>
</protein>
<proteinExistence type="predicted"/>
<organism evidence="1">
    <name type="scientific">Solanum chacoense</name>
    <name type="common">Chaco potato</name>
    <dbReference type="NCBI Taxonomy" id="4108"/>
    <lineage>
        <taxon>Eukaryota</taxon>
        <taxon>Viridiplantae</taxon>
        <taxon>Streptophyta</taxon>
        <taxon>Embryophyta</taxon>
        <taxon>Tracheophyta</taxon>
        <taxon>Spermatophyta</taxon>
        <taxon>Magnoliopsida</taxon>
        <taxon>eudicotyledons</taxon>
        <taxon>Gunneridae</taxon>
        <taxon>Pentapetalae</taxon>
        <taxon>asterids</taxon>
        <taxon>lamiids</taxon>
        <taxon>Solanales</taxon>
        <taxon>Solanaceae</taxon>
        <taxon>Solanoideae</taxon>
        <taxon>Solaneae</taxon>
        <taxon>Solanum</taxon>
    </lineage>
</organism>
<evidence type="ECO:0000313" key="1">
    <source>
        <dbReference type="EMBL" id="JAP36060.1"/>
    </source>
</evidence>
<reference evidence="1" key="1">
    <citation type="submission" date="2015-12" db="EMBL/GenBank/DDBJ databases">
        <title>Gene expression during late stages of embryo sac development: a critical building block for successful pollen-pistil interactions.</title>
        <authorList>
            <person name="Liu Y."/>
            <person name="Joly V."/>
            <person name="Sabar M."/>
            <person name="Matton D.P."/>
        </authorList>
    </citation>
    <scope>NUCLEOTIDE SEQUENCE</scope>
</reference>
<name>A0A0V0ITZ9_SOLCH</name>
<dbReference type="EMBL" id="GEDG01002333">
    <property type="protein sequence ID" value="JAP36060.1"/>
    <property type="molecule type" value="Transcribed_RNA"/>
</dbReference>
<accession>A0A0V0ITZ9</accession>
<dbReference type="AlphaFoldDB" id="A0A0V0ITZ9"/>